<keyword evidence="1" id="KW-0929">Antimicrobial</keyword>
<dbReference type="GO" id="GO:0042742">
    <property type="term" value="P:defense response to bacterium"/>
    <property type="evidence" value="ECO:0007669"/>
    <property type="project" value="UniProtKB-KW"/>
</dbReference>
<gene>
    <name evidence="7" type="ORF">EG240_01030</name>
</gene>
<dbReference type="SUPFAM" id="SSF54106">
    <property type="entry name" value="LysM domain"/>
    <property type="match status" value="1"/>
</dbReference>
<evidence type="ECO:0000313" key="8">
    <source>
        <dbReference type="Proteomes" id="UP000275719"/>
    </source>
</evidence>
<dbReference type="RefSeq" id="WP_125016514.1">
    <property type="nucleotide sequence ID" value="NZ_RQVQ01000002.1"/>
</dbReference>
<dbReference type="Proteomes" id="UP000275719">
    <property type="component" value="Unassembled WGS sequence"/>
</dbReference>
<feature type="chain" id="PRO_5018211663" description="Peptidoglycan hydrolase" evidence="5">
    <location>
        <begin position="24"/>
        <end position="275"/>
    </location>
</feature>
<feature type="domain" description="LysM" evidence="6">
    <location>
        <begin position="231"/>
        <end position="274"/>
    </location>
</feature>
<keyword evidence="5" id="KW-0732">Signal</keyword>
<evidence type="ECO:0000313" key="7">
    <source>
        <dbReference type="EMBL" id="RRJ93089.1"/>
    </source>
</evidence>
<keyword evidence="3" id="KW-0378">Hydrolase</keyword>
<evidence type="ECO:0000256" key="3">
    <source>
        <dbReference type="ARBA" id="ARBA00022801"/>
    </source>
</evidence>
<dbReference type="SMART" id="SM00257">
    <property type="entry name" value="LysM"/>
    <property type="match status" value="1"/>
</dbReference>
<dbReference type="EMBL" id="RQVQ01000002">
    <property type="protein sequence ID" value="RRJ93089.1"/>
    <property type="molecule type" value="Genomic_DNA"/>
</dbReference>
<dbReference type="PANTHER" id="PTHR33308:SF9">
    <property type="entry name" value="PEPTIDOGLYCAN HYDROLASE FLGJ"/>
    <property type="match status" value="1"/>
</dbReference>
<protein>
    <recommendedName>
        <fullName evidence="4">Peptidoglycan hydrolase</fullName>
    </recommendedName>
</protein>
<evidence type="ECO:0000256" key="5">
    <source>
        <dbReference type="SAM" id="SignalP"/>
    </source>
</evidence>
<accession>A0A3P3WH86</accession>
<dbReference type="CDD" id="cd00118">
    <property type="entry name" value="LysM"/>
    <property type="match status" value="1"/>
</dbReference>
<name>A0A3P3WH86_9FLAO</name>
<dbReference type="PROSITE" id="PS51782">
    <property type="entry name" value="LYSM"/>
    <property type="match status" value="1"/>
</dbReference>
<proteinExistence type="predicted"/>
<dbReference type="GO" id="GO:0004040">
    <property type="term" value="F:amidase activity"/>
    <property type="evidence" value="ECO:0007669"/>
    <property type="project" value="InterPro"/>
</dbReference>
<dbReference type="Pfam" id="PF01832">
    <property type="entry name" value="Glucosaminidase"/>
    <property type="match status" value="1"/>
</dbReference>
<keyword evidence="8" id="KW-1185">Reference proteome</keyword>
<dbReference type="OrthoDB" id="977752at2"/>
<comment type="caution">
    <text evidence="7">The sequence shown here is derived from an EMBL/GenBank/DDBJ whole genome shotgun (WGS) entry which is preliminary data.</text>
</comment>
<evidence type="ECO:0000259" key="6">
    <source>
        <dbReference type="PROSITE" id="PS51782"/>
    </source>
</evidence>
<evidence type="ECO:0000256" key="2">
    <source>
        <dbReference type="ARBA" id="ARBA00022638"/>
    </source>
</evidence>
<dbReference type="Gene3D" id="3.10.350.10">
    <property type="entry name" value="LysM domain"/>
    <property type="match status" value="1"/>
</dbReference>
<evidence type="ECO:0000256" key="1">
    <source>
        <dbReference type="ARBA" id="ARBA00022529"/>
    </source>
</evidence>
<dbReference type="InterPro" id="IPR051056">
    <property type="entry name" value="Glycosyl_Hydrolase_73"/>
</dbReference>
<keyword evidence="2" id="KW-0081">Bacteriolytic enzyme</keyword>
<dbReference type="PANTHER" id="PTHR33308">
    <property type="entry name" value="PEPTIDOGLYCAN HYDROLASE FLGJ"/>
    <property type="match status" value="1"/>
</dbReference>
<organism evidence="7 8">
    <name type="scientific">Paenimyroides tangerinum</name>
    <dbReference type="NCBI Taxonomy" id="2488728"/>
    <lineage>
        <taxon>Bacteria</taxon>
        <taxon>Pseudomonadati</taxon>
        <taxon>Bacteroidota</taxon>
        <taxon>Flavobacteriia</taxon>
        <taxon>Flavobacteriales</taxon>
        <taxon>Flavobacteriaceae</taxon>
        <taxon>Paenimyroides</taxon>
    </lineage>
</organism>
<dbReference type="SMART" id="SM00047">
    <property type="entry name" value="LYZ2"/>
    <property type="match status" value="1"/>
</dbReference>
<evidence type="ECO:0000256" key="4">
    <source>
        <dbReference type="ARBA" id="ARBA00032108"/>
    </source>
</evidence>
<dbReference type="Gene3D" id="1.10.530.10">
    <property type="match status" value="1"/>
</dbReference>
<dbReference type="AlphaFoldDB" id="A0A3P3WH86"/>
<dbReference type="InterPro" id="IPR036779">
    <property type="entry name" value="LysM_dom_sf"/>
</dbReference>
<reference evidence="7 8" key="1">
    <citation type="submission" date="2018-11" db="EMBL/GenBank/DDBJ databases">
        <title>Flavobacterium sp. nov., YIM 102701-2 draft genome.</title>
        <authorList>
            <person name="Li G."/>
            <person name="Jiang Y."/>
        </authorList>
    </citation>
    <scope>NUCLEOTIDE SEQUENCE [LARGE SCALE GENOMIC DNA]</scope>
    <source>
        <strain evidence="7 8">YIM 102701-2</strain>
    </source>
</reference>
<dbReference type="Pfam" id="PF01476">
    <property type="entry name" value="LysM"/>
    <property type="match status" value="1"/>
</dbReference>
<dbReference type="InterPro" id="IPR002901">
    <property type="entry name" value="MGlyc_endo_b_GlcNAc-like_dom"/>
</dbReference>
<sequence length="275" mass="31117">MRKLFLALLVLCCVGCSASHKNATREKIRAEYAKKKGGSKSKSKSEISRNKSVKLEATSKVSVTNVTVDEYINTYKLVAMENMKLFGIPASIKLAQGILESGSGTGTLSREANNHFGIKCANNWSGESVAFTDDAPDECFRKYNSPMESFADHSQFLVNRKHYRNLFLLDKKDYKSWANGLKRAGYATDPKYAEKLISIIERYQLYQYDNMVLGNNYAFELPKVTEVVYENSYQVAKGDTLFSISRKFDMSVDELKEINKIQENNIKIGQTLKVK</sequence>
<feature type="signal peptide" evidence="5">
    <location>
        <begin position="1"/>
        <end position="23"/>
    </location>
</feature>
<dbReference type="InterPro" id="IPR018392">
    <property type="entry name" value="LysM"/>
</dbReference>
<dbReference type="GO" id="GO:0031640">
    <property type="term" value="P:killing of cells of another organism"/>
    <property type="evidence" value="ECO:0007669"/>
    <property type="project" value="UniProtKB-KW"/>
</dbReference>